<dbReference type="Pfam" id="PF01546">
    <property type="entry name" value="Peptidase_M20"/>
    <property type="match status" value="1"/>
</dbReference>
<dbReference type="GO" id="GO:0006508">
    <property type="term" value="P:proteolysis"/>
    <property type="evidence" value="ECO:0007669"/>
    <property type="project" value="UniProtKB-KW"/>
</dbReference>
<dbReference type="Gene3D" id="1.10.150.900">
    <property type="match status" value="1"/>
</dbReference>
<feature type="domain" description="Peptidase M20 dimerisation" evidence="7">
    <location>
        <begin position="232"/>
        <end position="376"/>
    </location>
</feature>
<evidence type="ECO:0000313" key="9">
    <source>
        <dbReference type="Proteomes" id="UP000194420"/>
    </source>
</evidence>
<dbReference type="SUPFAM" id="SSF53187">
    <property type="entry name" value="Zn-dependent exopeptidases"/>
    <property type="match status" value="1"/>
</dbReference>
<dbReference type="Gene3D" id="3.30.70.360">
    <property type="match status" value="1"/>
</dbReference>
<name>A0A1Y6ET60_9SPHN</name>
<keyword evidence="2" id="KW-0645">Protease</keyword>
<dbReference type="Pfam" id="PF07687">
    <property type="entry name" value="M20_dimer"/>
    <property type="match status" value="1"/>
</dbReference>
<dbReference type="GO" id="GO:0046872">
    <property type="term" value="F:metal ion binding"/>
    <property type="evidence" value="ECO:0007669"/>
    <property type="project" value="UniProtKB-KW"/>
</dbReference>
<protein>
    <submittedName>
        <fullName evidence="8">Acetylornithine deacetylase/Succinyl-diaminopimelate desuccinylase</fullName>
    </submittedName>
</protein>
<dbReference type="RefSeq" id="WP_086436817.1">
    <property type="nucleotide sequence ID" value="NZ_FXWG01000001.1"/>
</dbReference>
<gene>
    <name evidence="8" type="ORF">SAMN06297468_0957</name>
</gene>
<organism evidence="8 9">
    <name type="scientific">Altererythrobacter xiamenensis</name>
    <dbReference type="NCBI Taxonomy" id="1316679"/>
    <lineage>
        <taxon>Bacteria</taxon>
        <taxon>Pseudomonadati</taxon>
        <taxon>Pseudomonadota</taxon>
        <taxon>Alphaproteobacteria</taxon>
        <taxon>Sphingomonadales</taxon>
        <taxon>Erythrobacteraceae</taxon>
        <taxon>Altererythrobacter</taxon>
    </lineage>
</organism>
<evidence type="ECO:0000256" key="4">
    <source>
        <dbReference type="ARBA" id="ARBA00022801"/>
    </source>
</evidence>
<feature type="chain" id="PRO_5013255339" evidence="6">
    <location>
        <begin position="25"/>
        <end position="482"/>
    </location>
</feature>
<keyword evidence="9" id="KW-1185">Reference proteome</keyword>
<evidence type="ECO:0000256" key="6">
    <source>
        <dbReference type="SAM" id="SignalP"/>
    </source>
</evidence>
<evidence type="ECO:0000256" key="2">
    <source>
        <dbReference type="ARBA" id="ARBA00022670"/>
    </source>
</evidence>
<dbReference type="InterPro" id="IPR047177">
    <property type="entry name" value="Pept_M20A"/>
</dbReference>
<dbReference type="Gene3D" id="3.40.630.10">
    <property type="entry name" value="Zn peptidases"/>
    <property type="match status" value="1"/>
</dbReference>
<evidence type="ECO:0000256" key="1">
    <source>
        <dbReference type="ARBA" id="ARBA00006247"/>
    </source>
</evidence>
<feature type="signal peptide" evidence="6">
    <location>
        <begin position="1"/>
        <end position="24"/>
    </location>
</feature>
<dbReference type="AlphaFoldDB" id="A0A1Y6ET60"/>
<reference evidence="9" key="1">
    <citation type="submission" date="2017-04" db="EMBL/GenBank/DDBJ databases">
        <authorList>
            <person name="Varghese N."/>
            <person name="Submissions S."/>
        </authorList>
    </citation>
    <scope>NUCLEOTIDE SEQUENCE [LARGE SCALE GENOMIC DNA]</scope>
</reference>
<dbReference type="Proteomes" id="UP000194420">
    <property type="component" value="Unassembled WGS sequence"/>
</dbReference>
<evidence type="ECO:0000259" key="7">
    <source>
        <dbReference type="Pfam" id="PF07687"/>
    </source>
</evidence>
<dbReference type="OrthoDB" id="9809784at2"/>
<dbReference type="InterPro" id="IPR036264">
    <property type="entry name" value="Bact_exopeptidase_dim_dom"/>
</dbReference>
<accession>A0A1Y6ET60</accession>
<dbReference type="NCBIfam" id="NF006596">
    <property type="entry name" value="PRK09133.1"/>
    <property type="match status" value="1"/>
</dbReference>
<dbReference type="SUPFAM" id="SSF55031">
    <property type="entry name" value="Bacterial exopeptidase dimerisation domain"/>
    <property type="match status" value="1"/>
</dbReference>
<dbReference type="GO" id="GO:0008233">
    <property type="term" value="F:peptidase activity"/>
    <property type="evidence" value="ECO:0007669"/>
    <property type="project" value="UniProtKB-KW"/>
</dbReference>
<keyword evidence="6" id="KW-0732">Signal</keyword>
<evidence type="ECO:0000256" key="5">
    <source>
        <dbReference type="ARBA" id="ARBA00022833"/>
    </source>
</evidence>
<dbReference type="EMBL" id="FXWG01000001">
    <property type="protein sequence ID" value="SMQ64140.1"/>
    <property type="molecule type" value="Genomic_DNA"/>
</dbReference>
<dbReference type="InterPro" id="IPR011650">
    <property type="entry name" value="Peptidase_M20_dimer"/>
</dbReference>
<dbReference type="InterPro" id="IPR002933">
    <property type="entry name" value="Peptidase_M20"/>
</dbReference>
<dbReference type="PANTHER" id="PTHR45962">
    <property type="entry name" value="N-FATTY-ACYL-AMINO ACID SYNTHASE/HYDROLASE PM20D1"/>
    <property type="match status" value="1"/>
</dbReference>
<keyword evidence="5" id="KW-0862">Zinc</keyword>
<comment type="similarity">
    <text evidence="1">Belongs to the peptidase M20A family.</text>
</comment>
<sequence length="482" mass="52522">MKRLKPLLLSLAVSSLAVSPLAVSAPLAAHEGHIMNLTTDQEIALDIYGDIVGFRTARGHQQVPAMVNYLRARLKAEGFADEDIMVTDYDSEGEPTQGLIVRYRGDGSSGEKPIVLLGHMDVVDALPEDWERNPFKLTFEEDYFFGRGTMDNKYGIMNLTQTFLRLKREGWTPNRDLYLVFSGDEETGMISTRAQAEWVAENVDPAFVLNSDAGGVGLSDDYQPLAQRVQAAEKTFATWELTITNPGGHSSRPRADNAIYELADALTNIRDHRFPVQATPLTRSYFGALGQSVPGELGAAMRAFAADPTDADAIATLRANPETVGTLGTTCIATMLRAGHAENALPQSATATVNCRIFPGVGAAATEATLREVVGNDDVSFKLITDVTESPESALRDDVRAALEKSLETRFGKPIPILPYMESGGTDGMHYRTLGYDTVAISGAGSRPQDMYAHGLNERMYVDGFFNGLDHWYIMLKELAGD</sequence>
<evidence type="ECO:0000313" key="8">
    <source>
        <dbReference type="EMBL" id="SMQ64140.1"/>
    </source>
</evidence>
<proteinExistence type="inferred from homology"/>
<evidence type="ECO:0000256" key="3">
    <source>
        <dbReference type="ARBA" id="ARBA00022723"/>
    </source>
</evidence>
<keyword evidence="3" id="KW-0479">Metal-binding</keyword>
<dbReference type="PANTHER" id="PTHR45962:SF1">
    <property type="entry name" value="N-FATTY-ACYL-AMINO ACID SYNTHASE_HYDROLASE PM20D1"/>
    <property type="match status" value="1"/>
</dbReference>
<keyword evidence="4" id="KW-0378">Hydrolase</keyword>